<feature type="domain" description="PTS EIIC type-3" evidence="10">
    <location>
        <begin position="8"/>
        <end position="406"/>
    </location>
</feature>
<organism evidence="11 12">
    <name type="scientific">Clostridium paraputrificum</name>
    <dbReference type="NCBI Taxonomy" id="29363"/>
    <lineage>
        <taxon>Bacteria</taxon>
        <taxon>Bacillati</taxon>
        <taxon>Bacillota</taxon>
        <taxon>Clostridia</taxon>
        <taxon>Eubacteriales</taxon>
        <taxon>Clostridiaceae</taxon>
        <taxon>Clostridium</taxon>
    </lineage>
</organism>
<feature type="transmembrane region" description="Helical" evidence="9">
    <location>
        <begin position="282"/>
        <end position="306"/>
    </location>
</feature>
<feature type="transmembrane region" description="Helical" evidence="9">
    <location>
        <begin position="179"/>
        <end position="199"/>
    </location>
</feature>
<dbReference type="GO" id="GO:0008982">
    <property type="term" value="F:protein-N(PI)-phosphohistidine-sugar phosphotransferase activity"/>
    <property type="evidence" value="ECO:0007669"/>
    <property type="project" value="UniProtKB-UniRule"/>
</dbReference>
<evidence type="ECO:0000256" key="7">
    <source>
        <dbReference type="ARBA" id="ARBA00023136"/>
    </source>
</evidence>
<evidence type="ECO:0000256" key="1">
    <source>
        <dbReference type="ARBA" id="ARBA00004651"/>
    </source>
</evidence>
<feature type="transmembrane region" description="Helical" evidence="9">
    <location>
        <begin position="64"/>
        <end position="84"/>
    </location>
</feature>
<evidence type="ECO:0000259" key="10">
    <source>
        <dbReference type="PROSITE" id="PS51105"/>
    </source>
</evidence>
<feature type="transmembrane region" description="Helical" evidence="9">
    <location>
        <begin position="96"/>
        <end position="115"/>
    </location>
</feature>
<dbReference type="InterPro" id="IPR003352">
    <property type="entry name" value="PTS_EIIC"/>
</dbReference>
<keyword evidence="3 8" id="KW-1003">Cell membrane</keyword>
<evidence type="ECO:0000256" key="9">
    <source>
        <dbReference type="SAM" id="Phobius"/>
    </source>
</evidence>
<dbReference type="InterPro" id="IPR004501">
    <property type="entry name" value="PTS_EIIC_3"/>
</dbReference>
<comment type="subcellular location">
    <subcellularLocation>
        <location evidence="1">Cell membrane</location>
        <topology evidence="1">Multi-pass membrane protein</topology>
    </subcellularLocation>
</comment>
<evidence type="ECO:0000256" key="8">
    <source>
        <dbReference type="PIRNR" id="PIRNR006351"/>
    </source>
</evidence>
<dbReference type="PANTHER" id="PTHR33989">
    <property type="match status" value="1"/>
</dbReference>
<name>A0A1B8RSG2_9CLOT</name>
<reference evidence="11 12" key="1">
    <citation type="submission" date="2016-06" db="EMBL/GenBank/DDBJ databases">
        <authorList>
            <person name="Kjaerup R.B."/>
            <person name="Dalgaard T.S."/>
            <person name="Juul-Madsen H.R."/>
        </authorList>
    </citation>
    <scope>NUCLEOTIDE SEQUENCE [LARGE SCALE GENOMIC DNA]</scope>
    <source>
        <strain evidence="11 12">373-A1</strain>
    </source>
</reference>
<dbReference type="GO" id="GO:0009401">
    <property type="term" value="P:phosphoenolpyruvate-dependent sugar phosphotransferase system"/>
    <property type="evidence" value="ECO:0007669"/>
    <property type="project" value="InterPro"/>
</dbReference>
<dbReference type="Proteomes" id="UP000092714">
    <property type="component" value="Unassembled WGS sequence"/>
</dbReference>
<keyword evidence="4 8" id="KW-0762">Sugar transport</keyword>
<feature type="transmembrane region" description="Helical" evidence="9">
    <location>
        <begin position="32"/>
        <end position="52"/>
    </location>
</feature>
<dbReference type="EMBL" id="MAPZ01000011">
    <property type="protein sequence ID" value="OBY11771.1"/>
    <property type="molecule type" value="Genomic_DNA"/>
</dbReference>
<evidence type="ECO:0000313" key="11">
    <source>
        <dbReference type="EMBL" id="OBY11771.1"/>
    </source>
</evidence>
<feature type="transmembrane region" description="Helical" evidence="9">
    <location>
        <begin position="135"/>
        <end position="158"/>
    </location>
</feature>
<dbReference type="InterPro" id="IPR051088">
    <property type="entry name" value="PTS_Sugar-EIIC/EIIB"/>
</dbReference>
<keyword evidence="7 8" id="KW-0472">Membrane</keyword>
<keyword evidence="5 9" id="KW-0812">Transmembrane</keyword>
<keyword evidence="2 8" id="KW-0813">Transport</keyword>
<dbReference type="AlphaFoldDB" id="A0A1B8RSG2"/>
<dbReference type="OrthoDB" id="1641940at2"/>
<accession>A0A1B8RSG2</accession>
<keyword evidence="6 9" id="KW-1133">Transmembrane helix</keyword>
<protein>
    <recommendedName>
        <fullName evidence="8">Permease IIC component</fullName>
    </recommendedName>
</protein>
<evidence type="ECO:0000256" key="4">
    <source>
        <dbReference type="ARBA" id="ARBA00022597"/>
    </source>
</evidence>
<proteinExistence type="predicted"/>
<feature type="transmembrane region" description="Helical" evidence="9">
    <location>
        <begin position="211"/>
        <end position="237"/>
    </location>
</feature>
<feature type="transmembrane region" description="Helical" evidence="9">
    <location>
        <begin position="386"/>
        <end position="406"/>
    </location>
</feature>
<dbReference type="InterPro" id="IPR004796">
    <property type="entry name" value="PTS_IIC_cello"/>
</dbReference>
<evidence type="ECO:0000256" key="6">
    <source>
        <dbReference type="ARBA" id="ARBA00022989"/>
    </source>
</evidence>
<comment type="function">
    <text evidence="8">The phosphoenolpyruvate-dependent sugar phosphotransferase system (PTS), a major carbohydrate active -transport system, catalyzes the phosphorylation of incoming sugar substrates concomitant with their translocation across the cell membrane.</text>
</comment>
<keyword evidence="12" id="KW-1185">Reference proteome</keyword>
<dbReference type="PROSITE" id="PS51105">
    <property type="entry name" value="PTS_EIIC_TYPE_3"/>
    <property type="match status" value="1"/>
</dbReference>
<comment type="caution">
    <text evidence="11">The sequence shown here is derived from an EMBL/GenBank/DDBJ whole genome shotgun (WGS) entry which is preliminary data.</text>
</comment>
<feature type="transmembrane region" description="Helical" evidence="9">
    <location>
        <begin position="326"/>
        <end position="348"/>
    </location>
</feature>
<dbReference type="Pfam" id="PF02378">
    <property type="entry name" value="PTS_EIIC"/>
    <property type="match status" value="1"/>
</dbReference>
<evidence type="ECO:0000313" key="12">
    <source>
        <dbReference type="Proteomes" id="UP000092714"/>
    </source>
</evidence>
<dbReference type="GO" id="GO:0005886">
    <property type="term" value="C:plasma membrane"/>
    <property type="evidence" value="ECO:0007669"/>
    <property type="project" value="UniProtKB-SubCell"/>
</dbReference>
<dbReference type="PANTHER" id="PTHR33989:SF11">
    <property type="entry name" value="LICHENAN PERMEASE IIC COMPONENT"/>
    <property type="match status" value="1"/>
</dbReference>
<dbReference type="GO" id="GO:1901264">
    <property type="term" value="P:carbohydrate derivative transport"/>
    <property type="evidence" value="ECO:0007669"/>
    <property type="project" value="TreeGrafter"/>
</dbReference>
<dbReference type="NCBIfam" id="TIGR00410">
    <property type="entry name" value="lacE"/>
    <property type="match status" value="1"/>
</dbReference>
<dbReference type="PIRSF" id="PIRSF006351">
    <property type="entry name" value="PTS_EIIC-Cellobiose"/>
    <property type="match status" value="1"/>
</dbReference>
<evidence type="ECO:0000256" key="2">
    <source>
        <dbReference type="ARBA" id="ARBA00022448"/>
    </source>
</evidence>
<evidence type="ECO:0000256" key="5">
    <source>
        <dbReference type="ARBA" id="ARBA00022692"/>
    </source>
</evidence>
<gene>
    <name evidence="11" type="ORF">CP373A1_04875</name>
</gene>
<sequence>MDKFMKFFEEKITPPLTKVSEVKHLRAIRDGIISTMPLILIGCMFLVIYNLPITAWKEWITPRAGTFLIPFRITVSLMALYASYGMGYALSKSYKLDGVTGGVLTMAAFILMNVPKTVLDAATGDELGWALPMEYLGGSGMFVAIICMIISIEILRFCKEKNLTIKMPEQVPPSVARSFEALIPGAIIIVLVWIVRVVIGFDINELLMQLFAPIINIAGSSLIGLLVPVVLMCLLWTTGISGDSVIGSIVRPIWLVLMDQNMAAVAAGQAAENIGVEGFLDLFLWIGGTGGTLALCILFLFSKSAYLKEVGKFSIIPGLFNISEPIMYGAPVAVNPILAIPFVVGPIITTTVTYFAMSFNLVAKVSVMAPWTLPAPIKAFLGTNDWRAIVLVLINFAIYLIVYYPFFKAYENKLISEETSKSEVQTNTVKA</sequence>
<evidence type="ECO:0000256" key="3">
    <source>
        <dbReference type="ARBA" id="ARBA00022475"/>
    </source>
</evidence>